<name>M4EXE0_BRACM</name>
<dbReference type="Gramene" id="Bra033477.1">
    <property type="protein sequence ID" value="Bra033477.1-P"/>
    <property type="gene ID" value="Bra033477"/>
</dbReference>
<dbReference type="HOGENOM" id="CLU_1252194_0_0_1"/>
<keyword evidence="2" id="KW-1185">Reference proteome</keyword>
<dbReference type="AlphaFoldDB" id="M4EXE0"/>
<sequence length="221" mass="25273">MNNAPPSARKAHPPNLLYKSARNLFQILVSNFHHEILESERNLYKFSIPSAEAPSYAVRFKSSFRNLKKIFDPMFLKTWPGARGEPLHTAKSRLDPYHFGDTKVKVAISLEAPPPEVVEVRGTIGNSVRIQVHILDCHQYFVTVEIMGTPFTCVQKQLKGRRLPLPLRRRWIRTSLRLTNSHPNALARLETTFLSSTRRASSAQMPDFLAQLLSPRRTKAY</sequence>
<proteinExistence type="predicted"/>
<dbReference type="EnsemblPlants" id="Bra033477.1">
    <property type="protein sequence ID" value="Bra033477.1-P"/>
    <property type="gene ID" value="Bra033477"/>
</dbReference>
<accession>M4EXE0</accession>
<organism evidence="1 2">
    <name type="scientific">Brassica campestris</name>
    <name type="common">Field mustard</name>
    <dbReference type="NCBI Taxonomy" id="3711"/>
    <lineage>
        <taxon>Eukaryota</taxon>
        <taxon>Viridiplantae</taxon>
        <taxon>Streptophyta</taxon>
        <taxon>Embryophyta</taxon>
        <taxon>Tracheophyta</taxon>
        <taxon>Spermatophyta</taxon>
        <taxon>Magnoliopsida</taxon>
        <taxon>eudicotyledons</taxon>
        <taxon>Gunneridae</taxon>
        <taxon>Pentapetalae</taxon>
        <taxon>rosids</taxon>
        <taxon>malvids</taxon>
        <taxon>Brassicales</taxon>
        <taxon>Brassicaceae</taxon>
        <taxon>Brassiceae</taxon>
        <taxon>Brassica</taxon>
    </lineage>
</organism>
<protein>
    <submittedName>
        <fullName evidence="1">Uncharacterized protein</fullName>
    </submittedName>
</protein>
<dbReference type="Proteomes" id="UP000011750">
    <property type="component" value="Chromosome A04"/>
</dbReference>
<reference evidence="1 2" key="2">
    <citation type="journal article" date="2018" name="Hortic Res">
        <title>Improved Brassica rapa reference genome by single-molecule sequencing and chromosome conformation capture technologies.</title>
        <authorList>
            <person name="Zhang L."/>
            <person name="Cai X."/>
            <person name="Wu J."/>
            <person name="Liu M."/>
            <person name="Grob S."/>
            <person name="Cheng F."/>
            <person name="Liang J."/>
            <person name="Cai C."/>
            <person name="Liu Z."/>
            <person name="Liu B."/>
            <person name="Wang F."/>
            <person name="Li S."/>
            <person name="Liu F."/>
            <person name="Li X."/>
            <person name="Cheng L."/>
            <person name="Yang W."/>
            <person name="Li M.H."/>
            <person name="Grossniklaus U."/>
            <person name="Zheng H."/>
            <person name="Wang X."/>
        </authorList>
    </citation>
    <scope>NUCLEOTIDE SEQUENCE [LARGE SCALE GENOMIC DNA]</scope>
    <source>
        <strain evidence="1 2">cv. Chiifu-401-42</strain>
    </source>
</reference>
<evidence type="ECO:0000313" key="1">
    <source>
        <dbReference type="EnsemblPlants" id="Bra033477.1-P"/>
    </source>
</evidence>
<dbReference type="InParanoid" id="M4EXE0"/>
<reference evidence="1" key="3">
    <citation type="submission" date="2023-03" db="UniProtKB">
        <authorList>
            <consortium name="EnsemblPlants"/>
        </authorList>
    </citation>
    <scope>IDENTIFICATION</scope>
    <source>
        <strain evidence="1">cv. Chiifu-401-42</strain>
    </source>
</reference>
<reference evidence="1 2" key="1">
    <citation type="journal article" date="2011" name="Nat. Genet.">
        <title>The genome of the mesopolyploid crop species Brassica rapa.</title>
        <authorList>
            <consortium name="Brassica rapa Genome Sequencing Project Consortium"/>
            <person name="Wang X."/>
            <person name="Wang H."/>
            <person name="Wang J."/>
            <person name="Sun R."/>
            <person name="Wu J."/>
            <person name="Liu S."/>
            <person name="Bai Y."/>
            <person name="Mun J.H."/>
            <person name="Bancroft I."/>
            <person name="Cheng F."/>
            <person name="Huang S."/>
            <person name="Li X."/>
            <person name="Hua W."/>
            <person name="Wang J."/>
            <person name="Wang X."/>
            <person name="Freeling M."/>
            <person name="Pires J.C."/>
            <person name="Paterson A.H."/>
            <person name="Chalhoub B."/>
            <person name="Wang B."/>
            <person name="Hayward A."/>
            <person name="Sharpe A.G."/>
            <person name="Park B.S."/>
            <person name="Weisshaar B."/>
            <person name="Liu B."/>
            <person name="Li B."/>
            <person name="Liu B."/>
            <person name="Tong C."/>
            <person name="Song C."/>
            <person name="Duran C."/>
            <person name="Peng C."/>
            <person name="Geng C."/>
            <person name="Koh C."/>
            <person name="Lin C."/>
            <person name="Edwards D."/>
            <person name="Mu D."/>
            <person name="Shen D."/>
            <person name="Soumpourou E."/>
            <person name="Li F."/>
            <person name="Fraser F."/>
            <person name="Conant G."/>
            <person name="Lassalle G."/>
            <person name="King G.J."/>
            <person name="Bonnema G."/>
            <person name="Tang H."/>
            <person name="Wang H."/>
            <person name="Belcram H."/>
            <person name="Zhou H."/>
            <person name="Hirakawa H."/>
            <person name="Abe H."/>
            <person name="Guo H."/>
            <person name="Wang H."/>
            <person name="Jin H."/>
            <person name="Parkin I.A."/>
            <person name="Batley J."/>
            <person name="Kim J.S."/>
            <person name="Just J."/>
            <person name="Li J."/>
            <person name="Xu J."/>
            <person name="Deng J."/>
            <person name="Kim J.A."/>
            <person name="Li J."/>
            <person name="Yu J."/>
            <person name="Meng J."/>
            <person name="Wang J."/>
            <person name="Min J."/>
            <person name="Poulain J."/>
            <person name="Wang J."/>
            <person name="Hatakeyama K."/>
            <person name="Wu K."/>
            <person name="Wang L."/>
            <person name="Fang L."/>
            <person name="Trick M."/>
            <person name="Links M.G."/>
            <person name="Zhao M."/>
            <person name="Jin M."/>
            <person name="Ramchiary N."/>
            <person name="Drou N."/>
            <person name="Berkman P.J."/>
            <person name="Cai Q."/>
            <person name="Huang Q."/>
            <person name="Li R."/>
            <person name="Tabata S."/>
            <person name="Cheng S."/>
            <person name="Zhang S."/>
            <person name="Zhang S."/>
            <person name="Huang S."/>
            <person name="Sato S."/>
            <person name="Sun S."/>
            <person name="Kwon S.J."/>
            <person name="Choi S.R."/>
            <person name="Lee T.H."/>
            <person name="Fan W."/>
            <person name="Zhao X."/>
            <person name="Tan X."/>
            <person name="Xu X."/>
            <person name="Wang Y."/>
            <person name="Qiu Y."/>
            <person name="Yin Y."/>
            <person name="Li Y."/>
            <person name="Du Y."/>
            <person name="Liao Y."/>
            <person name="Lim Y."/>
            <person name="Narusaka Y."/>
            <person name="Wang Y."/>
            <person name="Wang Z."/>
            <person name="Li Z."/>
            <person name="Wang Z."/>
            <person name="Xiong Z."/>
            <person name="Zhang Z."/>
        </authorList>
    </citation>
    <scope>NUCLEOTIDE SEQUENCE [LARGE SCALE GENOMIC DNA]</scope>
    <source>
        <strain evidence="1 2">cv. Chiifu-401-42</strain>
    </source>
</reference>
<evidence type="ECO:0000313" key="2">
    <source>
        <dbReference type="Proteomes" id="UP000011750"/>
    </source>
</evidence>